<dbReference type="Pfam" id="PF00069">
    <property type="entry name" value="Pkinase"/>
    <property type="match status" value="1"/>
</dbReference>
<keyword evidence="17" id="KW-1185">Reference proteome</keyword>
<evidence type="ECO:0000256" key="5">
    <source>
        <dbReference type="ARBA" id="ARBA00022840"/>
    </source>
</evidence>
<organism evidence="16 17">
    <name type="scientific">Chrysochromulina tobinii</name>
    <dbReference type="NCBI Taxonomy" id="1460289"/>
    <lineage>
        <taxon>Eukaryota</taxon>
        <taxon>Haptista</taxon>
        <taxon>Haptophyta</taxon>
        <taxon>Prymnesiophyceae</taxon>
        <taxon>Prymnesiales</taxon>
        <taxon>Chrysochromulinaceae</taxon>
        <taxon>Chrysochromulina</taxon>
    </lineage>
</organism>
<comment type="similarity">
    <text evidence="13">Belongs to the protein kinase superfamily. Ser/Thr protein kinase family. Aurora subfamily.</text>
</comment>
<dbReference type="PANTHER" id="PTHR24350">
    <property type="entry name" value="SERINE/THREONINE-PROTEIN KINASE IAL-RELATED"/>
    <property type="match status" value="1"/>
</dbReference>
<dbReference type="GO" id="GO:0005524">
    <property type="term" value="F:ATP binding"/>
    <property type="evidence" value="ECO:0007669"/>
    <property type="project" value="UniProtKB-UniRule"/>
</dbReference>
<dbReference type="InterPro" id="IPR008271">
    <property type="entry name" value="Ser/Thr_kinase_AS"/>
</dbReference>
<feature type="compositionally biased region" description="Low complexity" evidence="14">
    <location>
        <begin position="1"/>
        <end position="17"/>
    </location>
</feature>
<evidence type="ECO:0000256" key="2">
    <source>
        <dbReference type="ARBA" id="ARBA00022679"/>
    </source>
</evidence>
<dbReference type="PROSITE" id="PS50011">
    <property type="entry name" value="PROTEIN_KINASE_DOM"/>
    <property type="match status" value="1"/>
</dbReference>
<feature type="binding site" evidence="9">
    <location>
        <position position="46"/>
    </location>
    <ligand>
        <name>ATP</name>
        <dbReference type="ChEBI" id="CHEBI:30616"/>
    </ligand>
</feature>
<feature type="binding site" evidence="9">
    <location>
        <begin position="114"/>
        <end position="116"/>
    </location>
    <ligand>
        <name>ATP</name>
        <dbReference type="ChEBI" id="CHEBI:30616"/>
    </ligand>
</feature>
<dbReference type="GO" id="GO:0004674">
    <property type="term" value="F:protein serine/threonine kinase activity"/>
    <property type="evidence" value="ECO:0007669"/>
    <property type="project" value="UniProtKB-KW"/>
</dbReference>
<evidence type="ECO:0000259" key="15">
    <source>
        <dbReference type="PROSITE" id="PS50011"/>
    </source>
</evidence>
<dbReference type="AlphaFoldDB" id="A0A0M0JEM7"/>
<feature type="active site" description="Proton acceptor" evidence="8">
    <location>
        <position position="159"/>
    </location>
</feature>
<evidence type="ECO:0000256" key="14">
    <source>
        <dbReference type="SAM" id="MobiDB-lite"/>
    </source>
</evidence>
<dbReference type="InterPro" id="IPR011009">
    <property type="entry name" value="Kinase-like_dom_sf"/>
</dbReference>
<dbReference type="PROSITE" id="PS00108">
    <property type="entry name" value="PROTEIN_KINASE_ST"/>
    <property type="match status" value="1"/>
</dbReference>
<feature type="cross-link" description="Glycyl lysine isopeptide (Lys-Gly) (interchain with G-Cter in SUMO2)" evidence="10">
    <location>
        <position position="161"/>
    </location>
</feature>
<feature type="binding site" evidence="9">
    <location>
        <begin position="163"/>
        <end position="164"/>
    </location>
    <ligand>
        <name>ATP</name>
        <dbReference type="ChEBI" id="CHEBI:30616"/>
    </ligand>
</feature>
<evidence type="ECO:0000256" key="8">
    <source>
        <dbReference type="PIRSR" id="PIRSR630616-1"/>
    </source>
</evidence>
<evidence type="ECO:0000313" key="16">
    <source>
        <dbReference type="EMBL" id="KOO25036.1"/>
    </source>
</evidence>
<dbReference type="InterPro" id="IPR030616">
    <property type="entry name" value="Aur-like"/>
</dbReference>
<dbReference type="Gene3D" id="3.30.200.20">
    <property type="entry name" value="Phosphorylase Kinase, domain 1"/>
    <property type="match status" value="1"/>
</dbReference>
<feature type="binding site" evidence="9">
    <location>
        <position position="177"/>
    </location>
    <ligand>
        <name>ATP</name>
        <dbReference type="ChEBI" id="CHEBI:30616"/>
    </ligand>
</feature>
<keyword evidence="4 13" id="KW-0418">Kinase</keyword>
<dbReference type="EMBL" id="JWZX01003026">
    <property type="protein sequence ID" value="KOO25036.1"/>
    <property type="molecule type" value="Genomic_DNA"/>
</dbReference>
<dbReference type="SMART" id="SM00220">
    <property type="entry name" value="S_TKc"/>
    <property type="match status" value="1"/>
</dbReference>
<evidence type="ECO:0000313" key="17">
    <source>
        <dbReference type="Proteomes" id="UP000037460"/>
    </source>
</evidence>
<dbReference type="OrthoDB" id="377346at2759"/>
<dbReference type="CDD" id="cd14007">
    <property type="entry name" value="STKc_Aurora"/>
    <property type="match status" value="1"/>
</dbReference>
<comment type="catalytic activity">
    <reaction evidence="6 13">
        <text>L-threonyl-[protein] + ATP = O-phospho-L-threonyl-[protein] + ADP + H(+)</text>
        <dbReference type="Rhea" id="RHEA:46608"/>
        <dbReference type="Rhea" id="RHEA-COMP:11060"/>
        <dbReference type="Rhea" id="RHEA-COMP:11605"/>
        <dbReference type="ChEBI" id="CHEBI:15378"/>
        <dbReference type="ChEBI" id="CHEBI:30013"/>
        <dbReference type="ChEBI" id="CHEBI:30616"/>
        <dbReference type="ChEBI" id="CHEBI:61977"/>
        <dbReference type="ChEBI" id="CHEBI:456216"/>
        <dbReference type="EC" id="2.7.11.1"/>
    </reaction>
</comment>
<evidence type="ECO:0000256" key="12">
    <source>
        <dbReference type="RuleBase" id="RU000304"/>
    </source>
</evidence>
<dbReference type="Proteomes" id="UP000037460">
    <property type="component" value="Unassembled WGS sequence"/>
</dbReference>
<dbReference type="FunFam" id="1.10.510.10:FF:000235">
    <property type="entry name" value="Serine/threonine-protein kinase ark1"/>
    <property type="match status" value="1"/>
</dbReference>
<keyword evidence="1 12" id="KW-0723">Serine/threonine-protein kinase</keyword>
<evidence type="ECO:0000256" key="7">
    <source>
        <dbReference type="ARBA" id="ARBA00048679"/>
    </source>
</evidence>
<evidence type="ECO:0000256" key="10">
    <source>
        <dbReference type="PIRSR" id="PIRSR630616-3"/>
    </source>
</evidence>
<evidence type="ECO:0000256" key="13">
    <source>
        <dbReference type="RuleBase" id="RU367134"/>
    </source>
</evidence>
<evidence type="ECO:0000256" key="3">
    <source>
        <dbReference type="ARBA" id="ARBA00022741"/>
    </source>
</evidence>
<protein>
    <recommendedName>
        <fullName evidence="13">Aurora kinase</fullName>
        <ecNumber evidence="13">2.7.11.1</ecNumber>
    </recommendedName>
</protein>
<proteinExistence type="inferred from homology"/>
<evidence type="ECO:0000256" key="1">
    <source>
        <dbReference type="ARBA" id="ARBA00022527"/>
    </source>
</evidence>
<feature type="region of interest" description="Disordered" evidence="14">
    <location>
        <begin position="1"/>
        <end position="28"/>
    </location>
</feature>
<dbReference type="PIRSF" id="PIRSF000654">
    <property type="entry name" value="Integrin-linked_kinase"/>
    <property type="match status" value="1"/>
</dbReference>
<dbReference type="Gene3D" id="1.10.510.10">
    <property type="entry name" value="Transferase(Phosphotransferase) domain 1"/>
    <property type="match status" value="1"/>
</dbReference>
<dbReference type="InterPro" id="IPR000719">
    <property type="entry name" value="Prot_kinase_dom"/>
</dbReference>
<sequence length="303" mass="34118">MKTPTISSASKSRIAAKTPTSGGGAASPKEWTLDSFEVGRALGKGKYGNVYLAREKESGVVVALKVIFKKQVDRHAIYDQLRDEVEIQSRLRHPGVLRLYGYFHDDKRVYLVLELATGGELYKRLQAEERFSEAQTARWIAQIADALRVVHENKVIHRDIKPENLLLDAEDNLKIADFGWSTIAKHKRKTFCGTLDYLAPEMLSDGVYDNRVDVWALGVLCYECLTGRAPFETSDSVDETHRNIINMTPRYPDDVHVSDEAKNLIAALLQKLPADRMTLEQVLTHPFVAKHAARERMLDAAAQ</sequence>
<dbReference type="InterPro" id="IPR017441">
    <property type="entry name" value="Protein_kinase_ATP_BS"/>
</dbReference>
<keyword evidence="3 9" id="KW-0547">Nucleotide-binding</keyword>
<evidence type="ECO:0000256" key="6">
    <source>
        <dbReference type="ARBA" id="ARBA00047899"/>
    </source>
</evidence>
<accession>A0A0M0JEM7</accession>
<feature type="binding site" evidence="9">
    <location>
        <position position="65"/>
    </location>
    <ligand>
        <name>ATP</name>
        <dbReference type="ChEBI" id="CHEBI:30616"/>
    </ligand>
</feature>
<evidence type="ECO:0000256" key="9">
    <source>
        <dbReference type="PIRSR" id="PIRSR630616-2"/>
    </source>
</evidence>
<comment type="caution">
    <text evidence="16">The sequence shown here is derived from an EMBL/GenBank/DDBJ whole genome shotgun (WGS) entry which is preliminary data.</text>
</comment>
<gene>
    <name evidence="16" type="ORF">Ctob_002553</name>
</gene>
<feature type="binding site" evidence="11">
    <location>
        <position position="69"/>
    </location>
    <ligand>
        <name>ATP</name>
        <dbReference type="ChEBI" id="CHEBI:30616"/>
    </ligand>
</feature>
<name>A0A0M0JEM7_9EUKA</name>
<evidence type="ECO:0000256" key="11">
    <source>
        <dbReference type="PROSITE-ProRule" id="PRU10141"/>
    </source>
</evidence>
<feature type="domain" description="Protein kinase" evidence="15">
    <location>
        <begin position="36"/>
        <end position="288"/>
    </location>
</feature>
<dbReference type="FunFam" id="3.30.200.20:FF:000042">
    <property type="entry name" value="Aurora kinase A"/>
    <property type="match status" value="1"/>
</dbReference>
<dbReference type="SUPFAM" id="SSF56112">
    <property type="entry name" value="Protein kinase-like (PK-like)"/>
    <property type="match status" value="1"/>
</dbReference>
<dbReference type="PROSITE" id="PS00107">
    <property type="entry name" value="PROTEIN_KINASE_ATP"/>
    <property type="match status" value="1"/>
</dbReference>
<evidence type="ECO:0000256" key="4">
    <source>
        <dbReference type="ARBA" id="ARBA00022777"/>
    </source>
</evidence>
<keyword evidence="2 13" id="KW-0808">Transferase</keyword>
<keyword evidence="5 9" id="KW-0067">ATP-binding</keyword>
<comment type="catalytic activity">
    <reaction evidence="7 13">
        <text>L-seryl-[protein] + ATP = O-phospho-L-seryl-[protein] + ADP + H(+)</text>
        <dbReference type="Rhea" id="RHEA:17989"/>
        <dbReference type="Rhea" id="RHEA-COMP:9863"/>
        <dbReference type="Rhea" id="RHEA-COMP:11604"/>
        <dbReference type="ChEBI" id="CHEBI:15378"/>
        <dbReference type="ChEBI" id="CHEBI:29999"/>
        <dbReference type="ChEBI" id="CHEBI:30616"/>
        <dbReference type="ChEBI" id="CHEBI:83421"/>
        <dbReference type="ChEBI" id="CHEBI:456216"/>
        <dbReference type="EC" id="2.7.11.1"/>
    </reaction>
</comment>
<reference evidence="17" key="1">
    <citation type="journal article" date="2015" name="PLoS Genet.">
        <title>Genome Sequence and Transcriptome Analyses of Chrysochromulina tobin: Metabolic Tools for Enhanced Algal Fitness in the Prominent Order Prymnesiales (Haptophyceae).</title>
        <authorList>
            <person name="Hovde B.T."/>
            <person name="Deodato C.R."/>
            <person name="Hunsperger H.M."/>
            <person name="Ryken S.A."/>
            <person name="Yost W."/>
            <person name="Jha R.K."/>
            <person name="Patterson J."/>
            <person name="Monnat R.J. Jr."/>
            <person name="Barlow S.B."/>
            <person name="Starkenburg S.R."/>
            <person name="Cattolico R.A."/>
        </authorList>
    </citation>
    <scope>NUCLEOTIDE SEQUENCE</scope>
    <source>
        <strain evidence="17">CCMP291</strain>
    </source>
</reference>
<dbReference type="EC" id="2.7.11.1" evidence="13"/>